<dbReference type="EMBL" id="NMUE01000002">
    <property type="protein sequence ID" value="RFA98304.1"/>
    <property type="molecule type" value="Genomic_DNA"/>
</dbReference>
<dbReference type="OrthoDB" id="28511at2157"/>
<reference evidence="3 4" key="1">
    <citation type="submission" date="2017-07" db="EMBL/GenBank/DDBJ databases">
        <title>Draft genome sequence of aerobic hyperthermophilic archaea, Pyrobaculum aerophilum YKB31 and YKB32.</title>
        <authorList>
            <person name="Mochizuki T."/>
            <person name="Berliner A.J."/>
            <person name="Yoshida-Takashima Y."/>
            <person name="Takaki Y."/>
            <person name="Nunoura T."/>
            <person name="Takai K."/>
        </authorList>
    </citation>
    <scope>NUCLEOTIDE SEQUENCE [LARGE SCALE GENOMIC DNA]</scope>
    <source>
        <strain evidence="2 4">YKB31</strain>
        <strain evidence="1 3">YKB32</strain>
    </source>
</reference>
<dbReference type="Proteomes" id="UP000257123">
    <property type="component" value="Unassembled WGS sequence"/>
</dbReference>
<dbReference type="EMBL" id="NMUF01000045">
    <property type="protein sequence ID" value="RFA96049.1"/>
    <property type="molecule type" value="Genomic_DNA"/>
</dbReference>
<dbReference type="RefSeq" id="WP_116420367.1">
    <property type="nucleotide sequence ID" value="NZ_NMUE01000002.1"/>
</dbReference>
<evidence type="ECO:0000313" key="1">
    <source>
        <dbReference type="EMBL" id="RFA96049.1"/>
    </source>
</evidence>
<comment type="caution">
    <text evidence="1">The sequence shown here is derived from an EMBL/GenBank/DDBJ whole genome shotgun (WGS) entry which is preliminary data.</text>
</comment>
<organism evidence="1 3">
    <name type="scientific">Pyrobaculum aerophilum</name>
    <dbReference type="NCBI Taxonomy" id="13773"/>
    <lineage>
        <taxon>Archaea</taxon>
        <taxon>Thermoproteota</taxon>
        <taxon>Thermoprotei</taxon>
        <taxon>Thermoproteales</taxon>
        <taxon>Thermoproteaceae</taxon>
        <taxon>Pyrobaculum</taxon>
    </lineage>
</organism>
<name>A0A371QZ46_9CREN</name>
<proteinExistence type="predicted"/>
<sequence>MLKSRMLRIALLISVIAVVVILPLLFIMSDVVSVAQKPSIPKTNGTFTATYTARVLCPSGERTMNLTLVYRGKKLTEIYLGGVRIPPAAFRYPHELSYIGELLLDLDMIYKVDNGTVGAFGGLVKKRHSGLVSLANSPYKATSVLSILTSFNYTYLEIKGHGFVKNLTINGLFLDFDEESGVPYAFQLSILHNVARQICDFSYMFIYAYLTKVK</sequence>
<evidence type="ECO:0000313" key="4">
    <source>
        <dbReference type="Proteomes" id="UP000257123"/>
    </source>
</evidence>
<evidence type="ECO:0000313" key="3">
    <source>
        <dbReference type="Proteomes" id="UP000256877"/>
    </source>
</evidence>
<protein>
    <submittedName>
        <fullName evidence="1">Uncharacterized protein</fullName>
    </submittedName>
</protein>
<dbReference type="AlphaFoldDB" id="A0A371QZ46"/>
<gene>
    <name evidence="2" type="ORF">CGL51_01095</name>
    <name evidence="1" type="ORF">CGL52_11810</name>
</gene>
<dbReference type="Proteomes" id="UP000256877">
    <property type="component" value="Unassembled WGS sequence"/>
</dbReference>
<evidence type="ECO:0000313" key="2">
    <source>
        <dbReference type="EMBL" id="RFA98304.1"/>
    </source>
</evidence>
<accession>A0A371QZ46</accession>